<evidence type="ECO:0000313" key="8">
    <source>
        <dbReference type="Proteomes" id="UP000437862"/>
    </source>
</evidence>
<name>A0A562Q3K9_9BURK</name>
<dbReference type="Proteomes" id="UP000437862">
    <property type="component" value="Chromosome"/>
</dbReference>
<evidence type="ECO:0000256" key="1">
    <source>
        <dbReference type="ARBA" id="ARBA00022481"/>
    </source>
</evidence>
<dbReference type="NCBIfam" id="TIGR02532">
    <property type="entry name" value="IV_pilin_GFxxxE"/>
    <property type="match status" value="1"/>
</dbReference>
<dbReference type="OrthoDB" id="9790526at2"/>
<dbReference type="GO" id="GO:0015627">
    <property type="term" value="C:type II protein secretion system complex"/>
    <property type="evidence" value="ECO:0007669"/>
    <property type="project" value="InterPro"/>
</dbReference>
<feature type="region of interest" description="Disordered" evidence="3">
    <location>
        <begin position="115"/>
        <end position="163"/>
    </location>
</feature>
<evidence type="ECO:0000313" key="7">
    <source>
        <dbReference type="Proteomes" id="UP000315112"/>
    </source>
</evidence>
<gene>
    <name evidence="5" type="ORF">GO485_21360</name>
    <name evidence="6" type="ORF">IP92_00288</name>
</gene>
<evidence type="ECO:0000256" key="3">
    <source>
        <dbReference type="SAM" id="MobiDB-lite"/>
    </source>
</evidence>
<dbReference type="Gene3D" id="3.30.700.10">
    <property type="entry name" value="Glycoprotein, Type 4 Pilin"/>
    <property type="match status" value="1"/>
</dbReference>
<evidence type="ECO:0000256" key="2">
    <source>
        <dbReference type="SAM" id="Coils"/>
    </source>
</evidence>
<dbReference type="AlphaFoldDB" id="A0A562Q3K9"/>
<keyword evidence="4" id="KW-0812">Transmembrane</keyword>
<dbReference type="InterPro" id="IPR045584">
    <property type="entry name" value="Pilin-like"/>
</dbReference>
<feature type="compositionally biased region" description="Basic and acidic residues" evidence="3">
    <location>
        <begin position="132"/>
        <end position="141"/>
    </location>
</feature>
<dbReference type="EMBL" id="VLKW01000001">
    <property type="protein sequence ID" value="TWI51304.1"/>
    <property type="molecule type" value="Genomic_DNA"/>
</dbReference>
<evidence type="ECO:0000256" key="4">
    <source>
        <dbReference type="SAM" id="Phobius"/>
    </source>
</evidence>
<dbReference type="Pfam" id="PF07963">
    <property type="entry name" value="N_methyl"/>
    <property type="match status" value="1"/>
</dbReference>
<evidence type="ECO:0000313" key="5">
    <source>
        <dbReference type="EMBL" id="QGZ41360.1"/>
    </source>
</evidence>
<reference evidence="5 8" key="3">
    <citation type="submission" date="2019-12" db="EMBL/GenBank/DDBJ databases">
        <title>Draft Genome Sequences of Six Type Strains of the Genus Massilia.</title>
        <authorList>
            <person name="Miess H."/>
            <person name="Frediansyah A."/>
            <person name="Goeker M."/>
            <person name="Gross H."/>
        </authorList>
    </citation>
    <scope>NUCLEOTIDE SEQUENCE [LARGE SCALE GENOMIC DNA]</scope>
    <source>
        <strain evidence="5 8">DSM 26639</strain>
    </source>
</reference>
<dbReference type="GO" id="GO:0015628">
    <property type="term" value="P:protein secretion by the type II secretion system"/>
    <property type="evidence" value="ECO:0007669"/>
    <property type="project" value="InterPro"/>
</dbReference>
<sequence length="163" mass="18345">MSACRPASGMTRGFTIVELLVTIVIVSVLASAALPMAELAVRRNKEQELRRSLREIREALDNYKLATDEGRIKKSADASGYPPSLEVLVEGVEDIRSAEQRRLFFLRRIPRNPFADGKAPPNDGWGKRSYSSRHDDPKEESDVYDVYAQTEGTGMNGIPYREW</sequence>
<feature type="transmembrane region" description="Helical" evidence="4">
    <location>
        <begin position="20"/>
        <end position="41"/>
    </location>
</feature>
<reference evidence="6" key="2">
    <citation type="submission" date="2019-07" db="EMBL/GenBank/DDBJ databases">
        <authorList>
            <person name="Whitman W."/>
            <person name="Huntemann M."/>
            <person name="Clum A."/>
            <person name="Pillay M."/>
            <person name="Palaniappan K."/>
            <person name="Varghese N."/>
            <person name="Mikhailova N."/>
            <person name="Stamatis D."/>
            <person name="Reddy T."/>
            <person name="Daum C."/>
            <person name="Shapiro N."/>
            <person name="Ivanova N."/>
            <person name="Kyrpides N."/>
            <person name="Woyke T."/>
        </authorList>
    </citation>
    <scope>NUCLEOTIDE SEQUENCE</scope>
    <source>
        <strain evidence="6">CGMCC 1.10685</strain>
    </source>
</reference>
<keyword evidence="4" id="KW-1133">Transmembrane helix</keyword>
<dbReference type="PRINTS" id="PR00813">
    <property type="entry name" value="BCTERIALGSPG"/>
</dbReference>
<protein>
    <submittedName>
        <fullName evidence="6">General secretion pathway protein G</fullName>
    </submittedName>
    <submittedName>
        <fullName evidence="5">Prepilin-type N-terminal cleavage/methylation domain-containing protein</fullName>
    </submittedName>
</protein>
<evidence type="ECO:0000313" key="6">
    <source>
        <dbReference type="EMBL" id="TWI51304.1"/>
    </source>
</evidence>
<keyword evidence="2" id="KW-0175">Coiled coil</keyword>
<keyword evidence="1" id="KW-0488">Methylation</keyword>
<feature type="coiled-coil region" evidence="2">
    <location>
        <begin position="42"/>
        <end position="69"/>
    </location>
</feature>
<organism evidence="6 7">
    <name type="scientific">Pseudoduganella flava</name>
    <dbReference type="NCBI Taxonomy" id="871742"/>
    <lineage>
        <taxon>Bacteria</taxon>
        <taxon>Pseudomonadati</taxon>
        <taxon>Pseudomonadota</taxon>
        <taxon>Betaproteobacteria</taxon>
        <taxon>Burkholderiales</taxon>
        <taxon>Oxalobacteraceae</taxon>
        <taxon>Telluria group</taxon>
        <taxon>Pseudoduganella</taxon>
    </lineage>
</organism>
<keyword evidence="4" id="KW-0472">Membrane</keyword>
<reference evidence="6 7" key="1">
    <citation type="journal article" date="2015" name="Stand. Genomic Sci.">
        <title>Genomic Encyclopedia of Bacterial and Archaeal Type Strains, Phase III: the genomes of soil and plant-associated and newly described type strains.</title>
        <authorList>
            <person name="Whitman W.B."/>
            <person name="Woyke T."/>
            <person name="Klenk H.P."/>
            <person name="Zhou Y."/>
            <person name="Lilburn T.G."/>
            <person name="Beck B.J."/>
            <person name="De Vos P."/>
            <person name="Vandamme P."/>
            <person name="Eisen J.A."/>
            <person name="Garrity G."/>
            <person name="Hugenholtz P."/>
            <person name="Kyrpides N.C."/>
        </authorList>
    </citation>
    <scope>NUCLEOTIDE SEQUENCE [LARGE SCALE GENOMIC DNA]</scope>
    <source>
        <strain evidence="6 7">CGMCC 1.10685</strain>
    </source>
</reference>
<dbReference type="EMBL" id="CP046904">
    <property type="protein sequence ID" value="QGZ41360.1"/>
    <property type="molecule type" value="Genomic_DNA"/>
</dbReference>
<proteinExistence type="predicted"/>
<dbReference type="SUPFAM" id="SSF54523">
    <property type="entry name" value="Pili subunits"/>
    <property type="match status" value="1"/>
</dbReference>
<dbReference type="Proteomes" id="UP000315112">
    <property type="component" value="Unassembled WGS sequence"/>
</dbReference>
<keyword evidence="8" id="KW-1185">Reference proteome</keyword>
<dbReference type="InterPro" id="IPR000983">
    <property type="entry name" value="Bac_GSPG_pilin"/>
</dbReference>
<accession>A0A562Q3K9</accession>
<dbReference type="InterPro" id="IPR012902">
    <property type="entry name" value="N_methyl_site"/>
</dbReference>